<evidence type="ECO:0000313" key="1">
    <source>
        <dbReference type="EMBL" id="KAJ8747804.1"/>
    </source>
</evidence>
<dbReference type="AlphaFoldDB" id="A0AAV8S6K4"/>
<accession>A0AAV8S6K4</accession>
<protein>
    <submittedName>
        <fullName evidence="1">Uncharacterized protein</fullName>
    </submittedName>
</protein>
<dbReference type="EMBL" id="JAIWQS010000076">
    <property type="protein sequence ID" value="KAJ8747804.1"/>
    <property type="molecule type" value="Genomic_DNA"/>
</dbReference>
<reference evidence="1 2" key="1">
    <citation type="submission" date="2021-09" db="EMBL/GenBank/DDBJ databases">
        <title>Genomic insights and catalytic innovation underlie evolution of tropane alkaloids biosynthesis.</title>
        <authorList>
            <person name="Wang Y.-J."/>
            <person name="Tian T."/>
            <person name="Huang J.-P."/>
            <person name="Huang S.-X."/>
        </authorList>
    </citation>
    <scope>NUCLEOTIDE SEQUENCE [LARGE SCALE GENOMIC DNA]</scope>
    <source>
        <strain evidence="1">KIB-2018</strain>
        <tissue evidence="1">Leaf</tissue>
    </source>
</reference>
<dbReference type="Proteomes" id="UP001159364">
    <property type="component" value="Unassembled WGS sequence"/>
</dbReference>
<evidence type="ECO:0000313" key="2">
    <source>
        <dbReference type="Proteomes" id="UP001159364"/>
    </source>
</evidence>
<proteinExistence type="predicted"/>
<sequence length="59" mass="6872">MQVPEVRRGPTVVGSLLLISHLMQLPAVKNNRKNKEEEEEEEWRNNNFVLLDLVFKLGL</sequence>
<organism evidence="1 2">
    <name type="scientific">Erythroxylum novogranatense</name>
    <dbReference type="NCBI Taxonomy" id="1862640"/>
    <lineage>
        <taxon>Eukaryota</taxon>
        <taxon>Viridiplantae</taxon>
        <taxon>Streptophyta</taxon>
        <taxon>Embryophyta</taxon>
        <taxon>Tracheophyta</taxon>
        <taxon>Spermatophyta</taxon>
        <taxon>Magnoliopsida</taxon>
        <taxon>eudicotyledons</taxon>
        <taxon>Gunneridae</taxon>
        <taxon>Pentapetalae</taxon>
        <taxon>rosids</taxon>
        <taxon>fabids</taxon>
        <taxon>Malpighiales</taxon>
        <taxon>Erythroxylaceae</taxon>
        <taxon>Erythroxylum</taxon>
    </lineage>
</organism>
<name>A0AAV8S6K4_9ROSI</name>
<gene>
    <name evidence="1" type="ORF">K2173_006975</name>
</gene>
<keyword evidence="2" id="KW-1185">Reference proteome</keyword>
<comment type="caution">
    <text evidence="1">The sequence shown here is derived from an EMBL/GenBank/DDBJ whole genome shotgun (WGS) entry which is preliminary data.</text>
</comment>